<accession>A0A9P1PAY5</accession>
<evidence type="ECO:0000313" key="2">
    <source>
        <dbReference type="EMBL" id="CEO33827.1"/>
    </source>
</evidence>
<dbReference type="EMBL" id="CDNY01000003">
    <property type="protein sequence ID" value="CEO33827.1"/>
    <property type="molecule type" value="Genomic_DNA"/>
</dbReference>
<protein>
    <submittedName>
        <fullName evidence="2">Uncharacterized protein</fullName>
    </submittedName>
</protein>
<keyword evidence="1" id="KW-1133">Transmembrane helix</keyword>
<feature type="transmembrane region" description="Helical" evidence="1">
    <location>
        <begin position="6"/>
        <end position="25"/>
    </location>
</feature>
<organism evidence="2 3">
    <name type="scientific">Paraclostridium sordellii</name>
    <name type="common">Clostridium sordellii</name>
    <dbReference type="NCBI Taxonomy" id="1505"/>
    <lineage>
        <taxon>Bacteria</taxon>
        <taxon>Bacillati</taxon>
        <taxon>Bacillota</taxon>
        <taxon>Clostridia</taxon>
        <taxon>Peptostreptococcales</taxon>
        <taxon>Peptostreptococcaceae</taxon>
        <taxon>Paraclostridium</taxon>
    </lineage>
</organism>
<dbReference type="Proteomes" id="UP000049685">
    <property type="component" value="Unassembled WGS sequence"/>
</dbReference>
<evidence type="ECO:0000313" key="3">
    <source>
        <dbReference type="Proteomes" id="UP000049685"/>
    </source>
</evidence>
<dbReference type="RefSeq" id="WP_261291052.1">
    <property type="nucleotide sequence ID" value="NZ_CABJBQ010000023.1"/>
</dbReference>
<dbReference type="AlphaFoldDB" id="A0A9P1PAY5"/>
<comment type="caution">
    <text evidence="2">The sequence shown here is derived from an EMBL/GenBank/DDBJ whole genome shotgun (WGS) entry which is preliminary data.</text>
</comment>
<reference evidence="3" key="1">
    <citation type="submission" date="2015-01" db="EMBL/GenBank/DDBJ databases">
        <authorList>
            <person name="Aslett A.Martin."/>
            <person name="De Silva Nishadi"/>
        </authorList>
    </citation>
    <scope>NUCLEOTIDE SEQUENCE [LARGE SCALE GENOMIC DNA]</scope>
    <source>
        <strain evidence="3">UMC4404</strain>
    </source>
</reference>
<sequence>MNKKVIIGIIIAIIFFIILSIGIKLDETGFHGVMKVGEEFIKLF</sequence>
<gene>
    <name evidence="2" type="ORF">UMC4404_18071</name>
</gene>
<proteinExistence type="predicted"/>
<evidence type="ECO:0000256" key="1">
    <source>
        <dbReference type="SAM" id="Phobius"/>
    </source>
</evidence>
<name>A0A9P1PAY5_PARSO</name>
<keyword evidence="1" id="KW-0812">Transmembrane</keyword>
<keyword evidence="1" id="KW-0472">Membrane</keyword>